<accession>A0A451BN19</accession>
<dbReference type="EMBL" id="CAADHB010000059">
    <property type="protein sequence ID" value="VFK79676.1"/>
    <property type="molecule type" value="Genomic_DNA"/>
</dbReference>
<evidence type="ECO:0000313" key="2">
    <source>
        <dbReference type="EMBL" id="VFK79676.1"/>
    </source>
</evidence>
<dbReference type="AlphaFoldDB" id="A0A451BN19"/>
<organism evidence="2">
    <name type="scientific">Candidatus Kentrum sp. SD</name>
    <dbReference type="NCBI Taxonomy" id="2126332"/>
    <lineage>
        <taxon>Bacteria</taxon>
        <taxon>Pseudomonadati</taxon>
        <taxon>Pseudomonadota</taxon>
        <taxon>Gammaproteobacteria</taxon>
        <taxon>Candidatus Kentrum</taxon>
    </lineage>
</organism>
<reference evidence="2" key="1">
    <citation type="submission" date="2019-02" db="EMBL/GenBank/DDBJ databases">
        <authorList>
            <person name="Gruber-Vodicka R. H."/>
            <person name="Seah K. B. B."/>
        </authorList>
    </citation>
    <scope>NUCLEOTIDE SEQUENCE</scope>
    <source>
        <strain evidence="2">BECK_S127</strain>
    </source>
</reference>
<dbReference type="SUPFAM" id="SSF53850">
    <property type="entry name" value="Periplasmic binding protein-like II"/>
    <property type="match status" value="1"/>
</dbReference>
<dbReference type="PANTHER" id="PTHR37945">
    <property type="entry name" value="EXTRACELLULAR TUNGSTATE BINDING PROTEIN"/>
    <property type="match status" value="1"/>
</dbReference>
<protein>
    <submittedName>
        <fullName evidence="2">Tungstate transport system substrate-binding protein</fullName>
    </submittedName>
</protein>
<proteinExistence type="predicted"/>
<dbReference type="Gene3D" id="3.40.190.10">
    <property type="entry name" value="Periplasmic binding protein-like II"/>
    <property type="match status" value="2"/>
</dbReference>
<dbReference type="InterPro" id="IPR052738">
    <property type="entry name" value="ABC-Tungstate_binding"/>
</dbReference>
<dbReference type="InterPro" id="IPR024370">
    <property type="entry name" value="PBP_domain"/>
</dbReference>
<evidence type="ECO:0000259" key="1">
    <source>
        <dbReference type="Pfam" id="PF12849"/>
    </source>
</evidence>
<sequence>MVVAISRRMFLFFSRLMARMSLKNLIYALVFGLVAAMPVLAAGSFVTVASTTSTRNSGLYEHILPIFQNETGIEARIVAVGTGQAIRLAERGDADVLFVHHKASEERFVADGFGVKRYPVMYNDFVVIGPRNDPAGVKGMTDASAAFARIADAKAVFTSRGDDSGTHKAERELWEEAKRDVEAASGTWYRETGAGMGPTLNTASGMNAYTLTDRATWLNFRNRGELAILLEGDPRLYNEYGVILVNSAKYPHVKKEAGQTFIDWLLSKSGRDAIAGYRINGEQLFFVKEM</sequence>
<feature type="domain" description="PBP" evidence="1">
    <location>
        <begin position="47"/>
        <end position="268"/>
    </location>
</feature>
<gene>
    <name evidence="2" type="ORF">BECKSD772D_GA0070982_105913</name>
</gene>
<name>A0A451BN19_9GAMM</name>
<dbReference type="PANTHER" id="PTHR37945:SF1">
    <property type="entry name" value="EXTRACELLULAR TUNGSTATE BINDING PROTEIN"/>
    <property type="match status" value="1"/>
</dbReference>
<dbReference type="Pfam" id="PF12849">
    <property type="entry name" value="PBP_like_2"/>
    <property type="match status" value="1"/>
</dbReference>